<dbReference type="EMBL" id="GAKP01001434">
    <property type="protein sequence ID" value="JAC57518.1"/>
    <property type="molecule type" value="Transcribed_RNA"/>
</dbReference>
<evidence type="ECO:0000256" key="3">
    <source>
        <dbReference type="ARBA" id="ARBA00006958"/>
    </source>
</evidence>
<evidence type="ECO:0000256" key="2">
    <source>
        <dbReference type="ARBA" id="ARBA00004123"/>
    </source>
</evidence>
<protein>
    <submittedName>
        <fullName evidence="9">Putative nuclease HARBI1</fullName>
    </submittedName>
</protein>
<evidence type="ECO:0000259" key="8">
    <source>
        <dbReference type="Pfam" id="PF13359"/>
    </source>
</evidence>
<keyword evidence="5" id="KW-0479">Metal-binding</keyword>
<dbReference type="OrthoDB" id="7788538at2759"/>
<reference evidence="9" key="1">
    <citation type="journal article" date="2014" name="BMC Genomics">
        <title>Characterizing the developmental transcriptome of the oriental fruit fly, Bactrocera dorsalis (Diptera: Tephritidae) through comparative genomic analysis with Drosophila melanogaster utilizing modENCODE datasets.</title>
        <authorList>
            <person name="Geib S.M."/>
            <person name="Calla B."/>
            <person name="Hall B."/>
            <person name="Hou S."/>
            <person name="Manoukis N.C."/>
        </authorList>
    </citation>
    <scope>NUCLEOTIDE SEQUENCE</scope>
    <source>
        <strain evidence="9">Punador</strain>
    </source>
</reference>
<dbReference type="GO" id="GO:0046872">
    <property type="term" value="F:metal ion binding"/>
    <property type="evidence" value="ECO:0007669"/>
    <property type="project" value="UniProtKB-KW"/>
</dbReference>
<dbReference type="PANTHER" id="PTHR22930">
    <property type="match status" value="1"/>
</dbReference>
<sequence length="177" mass="20883">MKMQIVCDYSLRIRQATIGYKGSVHDAKIFAESAIGRAPGNYFCERQWIAGDSAYPLNRNIITPFRENSNELSQYKRDRFNKYFSKYRVRVENCFGKLKERFSSLKELRFRLSNENNYKSCCRWILACCILHNILQDFNNDDDNSCDGEEIDYPPEIYEQHESRIALAEFVNNRSSQ</sequence>
<feature type="domain" description="DDE Tnp4" evidence="8">
    <location>
        <begin position="1"/>
        <end position="133"/>
    </location>
</feature>
<dbReference type="GO" id="GO:0005634">
    <property type="term" value="C:nucleus"/>
    <property type="evidence" value="ECO:0007669"/>
    <property type="project" value="UniProtKB-SubCell"/>
</dbReference>
<dbReference type="AlphaFoldDB" id="A0A034WUQ8"/>
<dbReference type="GO" id="GO:0004518">
    <property type="term" value="F:nuclease activity"/>
    <property type="evidence" value="ECO:0007669"/>
    <property type="project" value="UniProtKB-KW"/>
</dbReference>
<comment type="cofactor">
    <cofactor evidence="1">
        <name>a divalent metal cation</name>
        <dbReference type="ChEBI" id="CHEBI:60240"/>
    </cofactor>
</comment>
<evidence type="ECO:0000256" key="7">
    <source>
        <dbReference type="ARBA" id="ARBA00023242"/>
    </source>
</evidence>
<organism evidence="9">
    <name type="scientific">Bactrocera dorsalis</name>
    <name type="common">Oriental fruit fly</name>
    <name type="synonym">Dacus dorsalis</name>
    <dbReference type="NCBI Taxonomy" id="27457"/>
    <lineage>
        <taxon>Eukaryota</taxon>
        <taxon>Metazoa</taxon>
        <taxon>Ecdysozoa</taxon>
        <taxon>Arthropoda</taxon>
        <taxon>Hexapoda</taxon>
        <taxon>Insecta</taxon>
        <taxon>Pterygota</taxon>
        <taxon>Neoptera</taxon>
        <taxon>Endopterygota</taxon>
        <taxon>Diptera</taxon>
        <taxon>Brachycera</taxon>
        <taxon>Muscomorpha</taxon>
        <taxon>Tephritoidea</taxon>
        <taxon>Tephritidae</taxon>
        <taxon>Bactrocera</taxon>
        <taxon>Bactrocera</taxon>
    </lineage>
</organism>
<dbReference type="PANTHER" id="PTHR22930:SF85">
    <property type="entry name" value="GH03217P-RELATED"/>
    <property type="match status" value="1"/>
</dbReference>
<comment type="similarity">
    <text evidence="3">Belongs to the HARBI1 family.</text>
</comment>
<keyword evidence="7" id="KW-0539">Nucleus</keyword>
<evidence type="ECO:0000256" key="6">
    <source>
        <dbReference type="ARBA" id="ARBA00022801"/>
    </source>
</evidence>
<dbReference type="InterPro" id="IPR045249">
    <property type="entry name" value="HARBI1-like"/>
</dbReference>
<keyword evidence="4" id="KW-0540">Nuclease</keyword>
<dbReference type="GO" id="GO:0016787">
    <property type="term" value="F:hydrolase activity"/>
    <property type="evidence" value="ECO:0007669"/>
    <property type="project" value="UniProtKB-KW"/>
</dbReference>
<evidence type="ECO:0000313" key="9">
    <source>
        <dbReference type="EMBL" id="JAC57518.1"/>
    </source>
</evidence>
<accession>A0A034WUQ8</accession>
<name>A0A034WUQ8_BACDO</name>
<evidence type="ECO:0000256" key="4">
    <source>
        <dbReference type="ARBA" id="ARBA00022722"/>
    </source>
</evidence>
<gene>
    <name evidence="9" type="primary">HARB1</name>
</gene>
<dbReference type="InterPro" id="IPR027806">
    <property type="entry name" value="HARBI1_dom"/>
</dbReference>
<evidence type="ECO:0000256" key="5">
    <source>
        <dbReference type="ARBA" id="ARBA00022723"/>
    </source>
</evidence>
<keyword evidence="6" id="KW-0378">Hydrolase</keyword>
<proteinExistence type="inferred from homology"/>
<evidence type="ECO:0000256" key="1">
    <source>
        <dbReference type="ARBA" id="ARBA00001968"/>
    </source>
</evidence>
<comment type="subcellular location">
    <subcellularLocation>
        <location evidence="2">Nucleus</location>
    </subcellularLocation>
</comment>
<dbReference type="Pfam" id="PF13359">
    <property type="entry name" value="DDE_Tnp_4"/>
    <property type="match status" value="1"/>
</dbReference>